<evidence type="ECO:0000256" key="4">
    <source>
        <dbReference type="ARBA" id="ARBA00022692"/>
    </source>
</evidence>
<sequence>MNPLDSGKDILFGSIAGSCGKFLEYPLDTIKVRLQSQPINKPLKFVGAFDCIKYTYNHEGFASFYKGLTSPLIGSALENAILFVVYNSAQDIIKNNFYGGNKNAQLSLPVLTLCGSISGIFSSFVLTPVELIKCNMQVTRLYNNDVKLMANNVPKKSDLNILPFVKTIFKKNGVLGFWSGQLGTLSREFIGDGLWFGSYEVMKRSLNYNPNNDSPIVKNLKLLISGATAGMIFNLSIFPIDSVKSKVQTYSIVNSDSFIKNPTFSTIFFTILKNKGIRDLYTGLGITLVKSIPSNAGIFLTYENLKLIFN</sequence>
<feature type="repeat" description="Solcar" evidence="9">
    <location>
        <begin position="217"/>
        <end position="308"/>
    </location>
</feature>
<feature type="repeat" description="Solcar" evidence="9">
    <location>
        <begin position="4"/>
        <end position="92"/>
    </location>
</feature>
<name>A0A1D2V9C9_9ASCO</name>
<keyword evidence="7" id="KW-0496">Mitochondrion</keyword>
<dbReference type="Pfam" id="PF00153">
    <property type="entry name" value="Mito_carr"/>
    <property type="match status" value="3"/>
</dbReference>
<comment type="similarity">
    <text evidence="2 10">Belongs to the mitochondrial carrier (TC 2.A.29) family.</text>
</comment>
<dbReference type="GO" id="GO:0000064">
    <property type="term" value="F:L-ornithine transmembrane transporter activity"/>
    <property type="evidence" value="ECO:0007669"/>
    <property type="project" value="TreeGrafter"/>
</dbReference>
<evidence type="ECO:0000256" key="10">
    <source>
        <dbReference type="RuleBase" id="RU000488"/>
    </source>
</evidence>
<gene>
    <name evidence="11" type="ORF">ASCRUDRAFT_39656</name>
</gene>
<dbReference type="GO" id="GO:1990575">
    <property type="term" value="P:mitochondrial L-ornithine transmembrane transport"/>
    <property type="evidence" value="ECO:0007669"/>
    <property type="project" value="TreeGrafter"/>
</dbReference>
<evidence type="ECO:0000256" key="9">
    <source>
        <dbReference type="PROSITE-ProRule" id="PRU00282"/>
    </source>
</evidence>
<dbReference type="STRING" id="1344418.A0A1D2V9C9"/>
<dbReference type="InterPro" id="IPR023395">
    <property type="entry name" value="MCP_dom_sf"/>
</dbReference>
<evidence type="ECO:0000313" key="12">
    <source>
        <dbReference type="Proteomes" id="UP000095038"/>
    </source>
</evidence>
<evidence type="ECO:0000256" key="3">
    <source>
        <dbReference type="ARBA" id="ARBA00022448"/>
    </source>
</evidence>
<organism evidence="11 12">
    <name type="scientific">Ascoidea rubescens DSM 1968</name>
    <dbReference type="NCBI Taxonomy" id="1344418"/>
    <lineage>
        <taxon>Eukaryota</taxon>
        <taxon>Fungi</taxon>
        <taxon>Dikarya</taxon>
        <taxon>Ascomycota</taxon>
        <taxon>Saccharomycotina</taxon>
        <taxon>Saccharomycetes</taxon>
        <taxon>Ascoideaceae</taxon>
        <taxon>Ascoidea</taxon>
    </lineage>
</organism>
<dbReference type="GO" id="GO:0031966">
    <property type="term" value="C:mitochondrial membrane"/>
    <property type="evidence" value="ECO:0007669"/>
    <property type="project" value="UniProtKB-SubCell"/>
</dbReference>
<keyword evidence="6" id="KW-1133">Transmembrane helix</keyword>
<comment type="subcellular location">
    <subcellularLocation>
        <location evidence="1">Mitochondrion membrane</location>
        <topology evidence="1">Multi-pass membrane protein</topology>
    </subcellularLocation>
</comment>
<dbReference type="GeneID" id="30964586"/>
<protein>
    <submittedName>
        <fullName evidence="11">Mitochondrial carrier</fullName>
    </submittedName>
</protein>
<evidence type="ECO:0000256" key="2">
    <source>
        <dbReference type="ARBA" id="ARBA00006375"/>
    </source>
</evidence>
<dbReference type="PANTHER" id="PTHR45624:SF31">
    <property type="entry name" value="MITOCHONDRIAL ORNITHINE TRANSPORTER 1"/>
    <property type="match status" value="1"/>
</dbReference>
<keyword evidence="8 9" id="KW-0472">Membrane</keyword>
<dbReference type="InterPro" id="IPR018108">
    <property type="entry name" value="MCP_transmembrane"/>
</dbReference>
<dbReference type="EMBL" id="KV454493">
    <property type="protein sequence ID" value="ODV58254.1"/>
    <property type="molecule type" value="Genomic_DNA"/>
</dbReference>
<dbReference type="RefSeq" id="XP_020044561.1">
    <property type="nucleotide sequence ID" value="XM_020190950.1"/>
</dbReference>
<evidence type="ECO:0000256" key="1">
    <source>
        <dbReference type="ARBA" id="ARBA00004225"/>
    </source>
</evidence>
<dbReference type="AlphaFoldDB" id="A0A1D2V9C9"/>
<keyword evidence="12" id="KW-1185">Reference proteome</keyword>
<evidence type="ECO:0000313" key="11">
    <source>
        <dbReference type="EMBL" id="ODV58254.1"/>
    </source>
</evidence>
<dbReference type="Gene3D" id="1.50.40.10">
    <property type="entry name" value="Mitochondrial carrier domain"/>
    <property type="match status" value="1"/>
</dbReference>
<dbReference type="FunCoup" id="A0A1D2V9C9">
    <property type="interactions" value="84"/>
</dbReference>
<evidence type="ECO:0000256" key="6">
    <source>
        <dbReference type="ARBA" id="ARBA00022989"/>
    </source>
</evidence>
<feature type="repeat" description="Solcar" evidence="9">
    <location>
        <begin position="106"/>
        <end position="205"/>
    </location>
</feature>
<evidence type="ECO:0000256" key="7">
    <source>
        <dbReference type="ARBA" id="ARBA00023128"/>
    </source>
</evidence>
<dbReference type="SUPFAM" id="SSF103506">
    <property type="entry name" value="Mitochondrial carrier"/>
    <property type="match status" value="1"/>
</dbReference>
<dbReference type="PANTHER" id="PTHR45624">
    <property type="entry name" value="MITOCHONDRIAL BASIC AMINO ACIDS TRANSPORTER-RELATED"/>
    <property type="match status" value="1"/>
</dbReference>
<accession>A0A1D2V9C9</accession>
<dbReference type="PROSITE" id="PS50920">
    <property type="entry name" value="SOLCAR"/>
    <property type="match status" value="3"/>
</dbReference>
<dbReference type="Proteomes" id="UP000095038">
    <property type="component" value="Unassembled WGS sequence"/>
</dbReference>
<proteinExistence type="inferred from homology"/>
<dbReference type="InterPro" id="IPR050567">
    <property type="entry name" value="Mitochondrial_Carrier"/>
</dbReference>
<keyword evidence="4 9" id="KW-0812">Transmembrane</keyword>
<keyword evidence="3 10" id="KW-0813">Transport</keyword>
<dbReference type="OrthoDB" id="2139348at2759"/>
<evidence type="ECO:0000256" key="5">
    <source>
        <dbReference type="ARBA" id="ARBA00022737"/>
    </source>
</evidence>
<evidence type="ECO:0000256" key="8">
    <source>
        <dbReference type="ARBA" id="ARBA00023136"/>
    </source>
</evidence>
<dbReference type="InParanoid" id="A0A1D2V9C9"/>
<keyword evidence="5" id="KW-0677">Repeat</keyword>
<reference evidence="12" key="1">
    <citation type="submission" date="2016-05" db="EMBL/GenBank/DDBJ databases">
        <title>Comparative genomics of biotechnologically important yeasts.</title>
        <authorList>
            <consortium name="DOE Joint Genome Institute"/>
            <person name="Riley R."/>
            <person name="Haridas S."/>
            <person name="Wolfe K.H."/>
            <person name="Lopes M.R."/>
            <person name="Hittinger C.T."/>
            <person name="Goker M."/>
            <person name="Salamov A."/>
            <person name="Wisecaver J."/>
            <person name="Long T.M."/>
            <person name="Aerts A.L."/>
            <person name="Barry K."/>
            <person name="Choi C."/>
            <person name="Clum A."/>
            <person name="Coughlan A.Y."/>
            <person name="Deshpande S."/>
            <person name="Douglass A.P."/>
            <person name="Hanson S.J."/>
            <person name="Klenk H.-P."/>
            <person name="Labutti K."/>
            <person name="Lapidus A."/>
            <person name="Lindquist E."/>
            <person name="Lipzen A."/>
            <person name="Meier-Kolthoff J.P."/>
            <person name="Ohm R.A."/>
            <person name="Otillar R.P."/>
            <person name="Pangilinan J."/>
            <person name="Peng Y."/>
            <person name="Rokas A."/>
            <person name="Rosa C.A."/>
            <person name="Scheuner C."/>
            <person name="Sibirny A.A."/>
            <person name="Slot J.C."/>
            <person name="Stielow J.B."/>
            <person name="Sun H."/>
            <person name="Kurtzman C.P."/>
            <person name="Blackwell M."/>
            <person name="Grigoriev I.V."/>
            <person name="Jeffries T.W."/>
        </authorList>
    </citation>
    <scope>NUCLEOTIDE SEQUENCE [LARGE SCALE GENOMIC DNA]</scope>
    <source>
        <strain evidence="12">DSM 1968</strain>
    </source>
</reference>